<dbReference type="InterPro" id="IPR015915">
    <property type="entry name" value="Kelch-typ_b-propeller"/>
</dbReference>
<dbReference type="SUPFAM" id="SSF117281">
    <property type="entry name" value="Kelch motif"/>
    <property type="match status" value="1"/>
</dbReference>
<dbReference type="Gene3D" id="2.120.10.80">
    <property type="entry name" value="Kelch-type beta propeller"/>
    <property type="match status" value="1"/>
</dbReference>
<keyword evidence="2" id="KW-1185">Reference proteome</keyword>
<dbReference type="Proteomes" id="UP001162131">
    <property type="component" value="Unassembled WGS sequence"/>
</dbReference>
<gene>
    <name evidence="1" type="ORF">BSTOLATCC_MIC9464</name>
</gene>
<dbReference type="EMBL" id="CAJZBQ010000011">
    <property type="protein sequence ID" value="CAG9313657.1"/>
    <property type="molecule type" value="Genomic_DNA"/>
</dbReference>
<sequence length="506" mass="58937">MTNKILDSAKLAEITNLKSKYDKLLCKKYQTTTKKALLSLINSLAKELQQVKMSMISDTIKLISDLNIALSKNLQKINDQLNICKNLRNEILSAGEKFSWEATNTQSLLFKNPGKAVYLFSKEWKEIFAFLPEDSLSKIEYNHDTLYPGFLVRMRSKLNENELKIKFYRDLIENDKKLGNICDEDPKWIIDKITNAQENLSSYSKNGIYSYLCKYEFSFKERVCCLSNTVNRIFEKYEPIVKKSLSDKIINISKCLNFGLSKDIYTNLVFFDIKSEMQMHKTVDMPNALDESSYIIQLPNNKLLCHREKPNPRNWYIIDTLTFKYRILPNSFLCWFLGGVYHNNSIYIFGKNAAKLNSALEFDMNVNKWKKLPNLPISHFRCSCIAFSNSILICGDIAVYKFDTKIESYSTIVTADNLEVRPRFLMEGGRRAYLIDFKGMIYESNVEDEYSWSLFCRFLGKPRLGFSYKWSDNSVWFGFSDKLGLDYYKLSIDKKQVKKIEAKGII</sequence>
<proteinExistence type="predicted"/>
<accession>A0AAU9IK77</accession>
<organism evidence="1 2">
    <name type="scientific">Blepharisma stoltei</name>
    <dbReference type="NCBI Taxonomy" id="1481888"/>
    <lineage>
        <taxon>Eukaryota</taxon>
        <taxon>Sar</taxon>
        <taxon>Alveolata</taxon>
        <taxon>Ciliophora</taxon>
        <taxon>Postciliodesmatophora</taxon>
        <taxon>Heterotrichea</taxon>
        <taxon>Heterotrichida</taxon>
        <taxon>Blepharismidae</taxon>
        <taxon>Blepharisma</taxon>
    </lineage>
</organism>
<reference evidence="1" key="1">
    <citation type="submission" date="2021-09" db="EMBL/GenBank/DDBJ databases">
        <authorList>
            <consortium name="AG Swart"/>
            <person name="Singh M."/>
            <person name="Singh A."/>
            <person name="Seah K."/>
            <person name="Emmerich C."/>
        </authorList>
    </citation>
    <scope>NUCLEOTIDE SEQUENCE</scope>
    <source>
        <strain evidence="1">ATCC30299</strain>
    </source>
</reference>
<name>A0AAU9IK77_9CILI</name>
<comment type="caution">
    <text evidence="1">The sequence shown here is derived from an EMBL/GenBank/DDBJ whole genome shotgun (WGS) entry which is preliminary data.</text>
</comment>
<evidence type="ECO:0000313" key="1">
    <source>
        <dbReference type="EMBL" id="CAG9313657.1"/>
    </source>
</evidence>
<protein>
    <submittedName>
        <fullName evidence="1">Uncharacterized protein</fullName>
    </submittedName>
</protein>
<dbReference type="AlphaFoldDB" id="A0AAU9IK77"/>
<evidence type="ECO:0000313" key="2">
    <source>
        <dbReference type="Proteomes" id="UP001162131"/>
    </source>
</evidence>